<dbReference type="Proteomes" id="UP001161247">
    <property type="component" value="Chromosome 7"/>
</dbReference>
<protein>
    <submittedName>
        <fullName evidence="3">OLC1v1013941C1</fullName>
    </submittedName>
</protein>
<evidence type="ECO:0000256" key="1">
    <source>
        <dbReference type="ARBA" id="ARBA00005440"/>
    </source>
</evidence>
<reference evidence="3" key="1">
    <citation type="submission" date="2023-03" db="EMBL/GenBank/DDBJ databases">
        <authorList>
            <person name="Julca I."/>
        </authorList>
    </citation>
    <scope>NUCLEOTIDE SEQUENCE</scope>
</reference>
<sequence>MKPSITYLPFLLLCITYSNTLLCSSTAADPLSSQPEAVVDTLGRPVKFGDYFYYIKPADKTGKYPGGGLGLRGIQGNMSDSSCPLCVVQETIELRDGLAMQFYPVNKPDDGIIRVDTDLNIQFAFPDTCNQPTVWRLQKTKGKWFVNLGGEIGNPGPETVSNWFKFLKTGKSKEGYNKYLILYCPMSVCRSCNVVCKNVGIVMQNGKRRLGLAKKPYEIVFES</sequence>
<dbReference type="InterPro" id="IPR011065">
    <property type="entry name" value="Kunitz_inhibitor_STI-like_sf"/>
</dbReference>
<dbReference type="GO" id="GO:0004866">
    <property type="term" value="F:endopeptidase inhibitor activity"/>
    <property type="evidence" value="ECO:0007669"/>
    <property type="project" value="InterPro"/>
</dbReference>
<comment type="similarity">
    <text evidence="1">Belongs to the protease inhibitor I3 (leguminous Kunitz-type inhibitor) family.</text>
</comment>
<gene>
    <name evidence="3" type="ORF">OLC1_LOCUS20386</name>
</gene>
<keyword evidence="2" id="KW-0732">Signal</keyword>
<evidence type="ECO:0000313" key="3">
    <source>
        <dbReference type="EMBL" id="CAI9113356.1"/>
    </source>
</evidence>
<proteinExistence type="inferred from homology"/>
<feature type="chain" id="PRO_5043471740" evidence="2">
    <location>
        <begin position="21"/>
        <end position="223"/>
    </location>
</feature>
<name>A0AAV1E1P2_OLDCO</name>
<dbReference type="SMART" id="SM00452">
    <property type="entry name" value="STI"/>
    <property type="match status" value="1"/>
</dbReference>
<dbReference type="Gene3D" id="2.80.10.50">
    <property type="match status" value="1"/>
</dbReference>
<dbReference type="SUPFAM" id="SSF50386">
    <property type="entry name" value="STI-like"/>
    <property type="match status" value="1"/>
</dbReference>
<dbReference type="PANTHER" id="PTHR33107:SF5">
    <property type="entry name" value="KUNITZ TRYPSIN INHIBITOR 5"/>
    <property type="match status" value="1"/>
</dbReference>
<organism evidence="3 4">
    <name type="scientific">Oldenlandia corymbosa var. corymbosa</name>
    <dbReference type="NCBI Taxonomy" id="529605"/>
    <lineage>
        <taxon>Eukaryota</taxon>
        <taxon>Viridiplantae</taxon>
        <taxon>Streptophyta</taxon>
        <taxon>Embryophyta</taxon>
        <taxon>Tracheophyta</taxon>
        <taxon>Spermatophyta</taxon>
        <taxon>Magnoliopsida</taxon>
        <taxon>eudicotyledons</taxon>
        <taxon>Gunneridae</taxon>
        <taxon>Pentapetalae</taxon>
        <taxon>asterids</taxon>
        <taxon>lamiids</taxon>
        <taxon>Gentianales</taxon>
        <taxon>Rubiaceae</taxon>
        <taxon>Rubioideae</taxon>
        <taxon>Spermacoceae</taxon>
        <taxon>Hedyotis-Oldenlandia complex</taxon>
        <taxon>Oldenlandia</taxon>
    </lineage>
</organism>
<accession>A0AAV1E1P2</accession>
<evidence type="ECO:0000313" key="4">
    <source>
        <dbReference type="Proteomes" id="UP001161247"/>
    </source>
</evidence>
<dbReference type="Pfam" id="PF00197">
    <property type="entry name" value="Kunitz_legume"/>
    <property type="match status" value="1"/>
</dbReference>
<dbReference type="InterPro" id="IPR002160">
    <property type="entry name" value="Prot_inh_Kunz-lg"/>
</dbReference>
<dbReference type="EMBL" id="OX459124">
    <property type="protein sequence ID" value="CAI9113356.1"/>
    <property type="molecule type" value="Genomic_DNA"/>
</dbReference>
<dbReference type="PANTHER" id="PTHR33107">
    <property type="entry name" value="KUNITZ TRYPSIN INHIBITOR 2"/>
    <property type="match status" value="1"/>
</dbReference>
<keyword evidence="4" id="KW-1185">Reference proteome</keyword>
<feature type="signal peptide" evidence="2">
    <location>
        <begin position="1"/>
        <end position="20"/>
    </location>
</feature>
<evidence type="ECO:0000256" key="2">
    <source>
        <dbReference type="SAM" id="SignalP"/>
    </source>
</evidence>
<dbReference type="AlphaFoldDB" id="A0AAV1E1P2"/>